<accession>A0A6B3BWN3</accession>
<proteinExistence type="predicted"/>
<dbReference type="RefSeq" id="WP_164317042.1">
    <property type="nucleotide sequence ID" value="NZ_JAAGLU010000020.1"/>
</dbReference>
<protein>
    <submittedName>
        <fullName evidence="1">Uncharacterized protein</fullName>
    </submittedName>
</protein>
<name>A0A6B3BWN3_9ACTN</name>
<gene>
    <name evidence="1" type="ORF">G3I71_23880</name>
</gene>
<organism evidence="1">
    <name type="scientific">Streptomyces sp. SID12501</name>
    <dbReference type="NCBI Taxonomy" id="2706042"/>
    <lineage>
        <taxon>Bacteria</taxon>
        <taxon>Bacillati</taxon>
        <taxon>Actinomycetota</taxon>
        <taxon>Actinomycetes</taxon>
        <taxon>Kitasatosporales</taxon>
        <taxon>Streptomycetaceae</taxon>
        <taxon>Streptomyces</taxon>
    </lineage>
</organism>
<comment type="caution">
    <text evidence="1">The sequence shown here is derived from an EMBL/GenBank/DDBJ whole genome shotgun (WGS) entry which is preliminary data.</text>
</comment>
<sequence length="162" mass="17993">MLGREVARDLVLQAADVVKLVAPSAGTTGVIGKRFLDGLLPHRRLRLSTGKVRSAVSRYAGRQDDGRPDVRLPVTALDVAILEPAGDLPAVSCDDRYIPHADRRRQRVLDLLHAEPDRHWHTRDLARHLGGITLTMYDQLDRWAAHGLITKTGPATYRSPRT</sequence>
<evidence type="ECO:0000313" key="1">
    <source>
        <dbReference type="EMBL" id="NEC88779.1"/>
    </source>
</evidence>
<reference evidence="1" key="1">
    <citation type="submission" date="2020-01" db="EMBL/GenBank/DDBJ databases">
        <title>Insect and environment-associated Actinomycetes.</title>
        <authorList>
            <person name="Currrie C."/>
            <person name="Chevrette M."/>
            <person name="Carlson C."/>
            <person name="Stubbendieck R."/>
            <person name="Wendt-Pienkowski E."/>
        </authorList>
    </citation>
    <scope>NUCLEOTIDE SEQUENCE</scope>
    <source>
        <strain evidence="1">SID12501</strain>
    </source>
</reference>
<dbReference type="EMBL" id="JAAGLU010000020">
    <property type="protein sequence ID" value="NEC88779.1"/>
    <property type="molecule type" value="Genomic_DNA"/>
</dbReference>
<dbReference type="AlphaFoldDB" id="A0A6B3BWN3"/>